<dbReference type="EMBL" id="DXDC01000271">
    <property type="protein sequence ID" value="HIY66389.1"/>
    <property type="molecule type" value="Genomic_DNA"/>
</dbReference>
<keyword evidence="5" id="KW-0676">Redox-active center</keyword>
<evidence type="ECO:0000259" key="7">
    <source>
        <dbReference type="PROSITE" id="PS51352"/>
    </source>
</evidence>
<dbReference type="PROSITE" id="PS00194">
    <property type="entry name" value="THIOREDOXIN_1"/>
    <property type="match status" value="1"/>
</dbReference>
<organism evidence="8 9">
    <name type="scientific">Candidatus Agrococcus pullicola</name>
    <dbReference type="NCBI Taxonomy" id="2838429"/>
    <lineage>
        <taxon>Bacteria</taxon>
        <taxon>Bacillati</taxon>
        <taxon>Actinomycetota</taxon>
        <taxon>Actinomycetes</taxon>
        <taxon>Micrococcales</taxon>
        <taxon>Microbacteriaceae</taxon>
        <taxon>Agrococcus</taxon>
    </lineage>
</organism>
<keyword evidence="4" id="KW-1015">Disulfide bond</keyword>
<reference evidence="8" key="1">
    <citation type="journal article" date="2021" name="PeerJ">
        <title>Extensive microbial diversity within the chicken gut microbiome revealed by metagenomics and culture.</title>
        <authorList>
            <person name="Gilroy R."/>
            <person name="Ravi A."/>
            <person name="Getino M."/>
            <person name="Pursley I."/>
            <person name="Horton D.L."/>
            <person name="Alikhan N.F."/>
            <person name="Baker D."/>
            <person name="Gharbi K."/>
            <person name="Hall N."/>
            <person name="Watson M."/>
            <person name="Adriaenssens E.M."/>
            <person name="Foster-Nyarko E."/>
            <person name="Jarju S."/>
            <person name="Secka A."/>
            <person name="Antonio M."/>
            <person name="Oren A."/>
            <person name="Chaudhuri R.R."/>
            <person name="La Ragione R."/>
            <person name="Hildebrand F."/>
            <person name="Pallen M.J."/>
        </authorList>
    </citation>
    <scope>NUCLEOTIDE SEQUENCE</scope>
    <source>
        <strain evidence="8">ChiGjej1B1-98</strain>
    </source>
</reference>
<evidence type="ECO:0000256" key="6">
    <source>
        <dbReference type="NCBIfam" id="TIGR01068"/>
    </source>
</evidence>
<evidence type="ECO:0000313" key="9">
    <source>
        <dbReference type="Proteomes" id="UP000824005"/>
    </source>
</evidence>
<dbReference type="InterPro" id="IPR017937">
    <property type="entry name" value="Thioredoxin_CS"/>
</dbReference>
<dbReference type="PANTHER" id="PTHR45663">
    <property type="entry name" value="GEO12009P1"/>
    <property type="match status" value="1"/>
</dbReference>
<dbReference type="AlphaFoldDB" id="A0A9D1YV50"/>
<evidence type="ECO:0000313" key="8">
    <source>
        <dbReference type="EMBL" id="HIY66389.1"/>
    </source>
</evidence>
<dbReference type="NCBIfam" id="TIGR01068">
    <property type="entry name" value="thioredoxin"/>
    <property type="match status" value="1"/>
</dbReference>
<keyword evidence="3" id="KW-0249">Electron transport</keyword>
<dbReference type="PROSITE" id="PS51352">
    <property type="entry name" value="THIOREDOXIN_2"/>
    <property type="match status" value="1"/>
</dbReference>
<sequence>MATEKLSSDTFEGVVSREGIVFVDFWAAWCGPCRAFAPAFERASEQHPDIVFGKVDTEAEQQLAAEFRITSIPTLMVFRDGITVYAQPGALAPAQLDQLIQGARDLDMDDVRRRITERDTQTVS</sequence>
<evidence type="ECO:0000256" key="4">
    <source>
        <dbReference type="ARBA" id="ARBA00023157"/>
    </source>
</evidence>
<dbReference type="InterPro" id="IPR013766">
    <property type="entry name" value="Thioredoxin_domain"/>
</dbReference>
<dbReference type="PRINTS" id="PR00421">
    <property type="entry name" value="THIOREDOXIN"/>
</dbReference>
<keyword evidence="2" id="KW-0813">Transport</keyword>
<feature type="domain" description="Thioredoxin" evidence="7">
    <location>
        <begin position="1"/>
        <end position="105"/>
    </location>
</feature>
<accession>A0A9D1YV50</accession>
<name>A0A9D1YV50_9MICO</name>
<dbReference type="Proteomes" id="UP000824005">
    <property type="component" value="Unassembled WGS sequence"/>
</dbReference>
<dbReference type="InterPro" id="IPR005746">
    <property type="entry name" value="Thioredoxin"/>
</dbReference>
<evidence type="ECO:0000256" key="1">
    <source>
        <dbReference type="ARBA" id="ARBA00008987"/>
    </source>
</evidence>
<dbReference type="GO" id="GO:0005829">
    <property type="term" value="C:cytosol"/>
    <property type="evidence" value="ECO:0007669"/>
    <property type="project" value="TreeGrafter"/>
</dbReference>
<dbReference type="Gene3D" id="3.40.30.10">
    <property type="entry name" value="Glutaredoxin"/>
    <property type="match status" value="1"/>
</dbReference>
<dbReference type="InterPro" id="IPR036249">
    <property type="entry name" value="Thioredoxin-like_sf"/>
</dbReference>
<proteinExistence type="inferred from homology"/>
<dbReference type="CDD" id="cd02947">
    <property type="entry name" value="TRX_family"/>
    <property type="match status" value="1"/>
</dbReference>
<dbReference type="PANTHER" id="PTHR45663:SF40">
    <property type="entry name" value="THIOREDOXIN 2"/>
    <property type="match status" value="1"/>
</dbReference>
<dbReference type="GO" id="GO:0015035">
    <property type="term" value="F:protein-disulfide reductase activity"/>
    <property type="evidence" value="ECO:0007669"/>
    <property type="project" value="UniProtKB-UniRule"/>
</dbReference>
<protein>
    <recommendedName>
        <fullName evidence="6">Thioredoxin</fullName>
    </recommendedName>
</protein>
<gene>
    <name evidence="8" type="primary">trxA</name>
    <name evidence="8" type="ORF">H9830_08960</name>
</gene>
<evidence type="ECO:0000256" key="2">
    <source>
        <dbReference type="ARBA" id="ARBA00022448"/>
    </source>
</evidence>
<reference evidence="8" key="2">
    <citation type="submission" date="2021-04" db="EMBL/GenBank/DDBJ databases">
        <authorList>
            <person name="Gilroy R."/>
        </authorList>
    </citation>
    <scope>NUCLEOTIDE SEQUENCE</scope>
    <source>
        <strain evidence="8">ChiGjej1B1-98</strain>
    </source>
</reference>
<comment type="caution">
    <text evidence="8">The sequence shown here is derived from an EMBL/GenBank/DDBJ whole genome shotgun (WGS) entry which is preliminary data.</text>
</comment>
<evidence type="ECO:0000256" key="3">
    <source>
        <dbReference type="ARBA" id="ARBA00022982"/>
    </source>
</evidence>
<comment type="similarity">
    <text evidence="1">Belongs to the thioredoxin family.</text>
</comment>
<evidence type="ECO:0000256" key="5">
    <source>
        <dbReference type="ARBA" id="ARBA00023284"/>
    </source>
</evidence>
<dbReference type="Pfam" id="PF00085">
    <property type="entry name" value="Thioredoxin"/>
    <property type="match status" value="1"/>
</dbReference>
<dbReference type="SUPFAM" id="SSF52833">
    <property type="entry name" value="Thioredoxin-like"/>
    <property type="match status" value="1"/>
</dbReference>